<dbReference type="InterPro" id="IPR013083">
    <property type="entry name" value="Znf_RING/FYVE/PHD"/>
</dbReference>
<dbReference type="OrthoDB" id="8062037at2759"/>
<feature type="domain" description="RING-type" evidence="2">
    <location>
        <begin position="22"/>
        <end position="46"/>
    </location>
</feature>
<keyword evidence="4" id="KW-1185">Reference proteome</keyword>
<feature type="region of interest" description="Disordered" evidence="1">
    <location>
        <begin position="1"/>
        <end position="20"/>
    </location>
</feature>
<dbReference type="CDD" id="cd16448">
    <property type="entry name" value="RING-H2"/>
    <property type="match status" value="1"/>
</dbReference>
<evidence type="ECO:0000256" key="1">
    <source>
        <dbReference type="SAM" id="MobiDB-lite"/>
    </source>
</evidence>
<dbReference type="Pfam" id="PF17123">
    <property type="entry name" value="zf-RING_11"/>
    <property type="match status" value="1"/>
</dbReference>
<evidence type="ECO:0000259" key="2">
    <source>
        <dbReference type="Pfam" id="PF17123"/>
    </source>
</evidence>
<dbReference type="InterPro" id="IPR001841">
    <property type="entry name" value="Znf_RING"/>
</dbReference>
<dbReference type="EMBL" id="SPHZ02000009">
    <property type="protein sequence ID" value="KAF0900001.1"/>
    <property type="molecule type" value="Genomic_DNA"/>
</dbReference>
<protein>
    <recommendedName>
        <fullName evidence="2">RING-type domain-containing protein</fullName>
    </recommendedName>
</protein>
<dbReference type="PROSITE" id="PS51257">
    <property type="entry name" value="PROKAR_LIPOPROTEIN"/>
    <property type="match status" value="1"/>
</dbReference>
<evidence type="ECO:0000313" key="4">
    <source>
        <dbReference type="Proteomes" id="UP000479710"/>
    </source>
</evidence>
<reference evidence="3 4" key="1">
    <citation type="submission" date="2019-11" db="EMBL/GenBank/DDBJ databases">
        <title>Whole genome sequence of Oryza granulata.</title>
        <authorList>
            <person name="Li W."/>
        </authorList>
    </citation>
    <scope>NUCLEOTIDE SEQUENCE [LARGE SCALE GENOMIC DNA]</scope>
    <source>
        <strain evidence="4">cv. Menghai</strain>
        <tissue evidence="3">Leaf</tissue>
    </source>
</reference>
<proteinExistence type="predicted"/>
<dbReference type="SUPFAM" id="SSF57850">
    <property type="entry name" value="RING/U-box"/>
    <property type="match status" value="1"/>
</dbReference>
<dbReference type="AlphaFoldDB" id="A0A6G1CIV8"/>
<evidence type="ECO:0000313" key="3">
    <source>
        <dbReference type="EMBL" id="KAF0900001.1"/>
    </source>
</evidence>
<organism evidence="3 4">
    <name type="scientific">Oryza meyeriana var. granulata</name>
    <dbReference type="NCBI Taxonomy" id="110450"/>
    <lineage>
        <taxon>Eukaryota</taxon>
        <taxon>Viridiplantae</taxon>
        <taxon>Streptophyta</taxon>
        <taxon>Embryophyta</taxon>
        <taxon>Tracheophyta</taxon>
        <taxon>Spermatophyta</taxon>
        <taxon>Magnoliopsida</taxon>
        <taxon>Liliopsida</taxon>
        <taxon>Poales</taxon>
        <taxon>Poaceae</taxon>
        <taxon>BOP clade</taxon>
        <taxon>Oryzoideae</taxon>
        <taxon>Oryzeae</taxon>
        <taxon>Oryzinae</taxon>
        <taxon>Oryza</taxon>
        <taxon>Oryza meyeriana</taxon>
    </lineage>
</organism>
<accession>A0A6G1CIV8</accession>
<sequence length="64" mass="6437">MDLERSPPPETAAAGGGGAASCSICLDPVVAGGRSVARLQCRHEFHLGQISPPARAPGRASLGE</sequence>
<name>A0A6G1CIV8_9ORYZ</name>
<dbReference type="Proteomes" id="UP000479710">
    <property type="component" value="Unassembled WGS sequence"/>
</dbReference>
<gene>
    <name evidence="3" type="ORF">E2562_026243</name>
</gene>
<comment type="caution">
    <text evidence="3">The sequence shown here is derived from an EMBL/GenBank/DDBJ whole genome shotgun (WGS) entry which is preliminary data.</text>
</comment>
<dbReference type="Gene3D" id="3.30.40.10">
    <property type="entry name" value="Zinc/RING finger domain, C3HC4 (zinc finger)"/>
    <property type="match status" value="1"/>
</dbReference>